<dbReference type="GO" id="GO:0008233">
    <property type="term" value="F:peptidase activity"/>
    <property type="evidence" value="ECO:0007669"/>
    <property type="project" value="UniProtKB-KW"/>
</dbReference>
<feature type="chain" id="PRO_5003381552" evidence="1">
    <location>
        <begin position="33"/>
        <end position="298"/>
    </location>
</feature>
<gene>
    <name evidence="2" type="primary">prpR4</name>
    <name evidence="2" type="ORF">HMPREF9144_2055</name>
</gene>
<proteinExistence type="predicted"/>
<dbReference type="Proteomes" id="UP000004123">
    <property type="component" value="Unassembled WGS sequence"/>
</dbReference>
<evidence type="ECO:0000313" key="3">
    <source>
        <dbReference type="Proteomes" id="UP000004123"/>
    </source>
</evidence>
<accession>F9DK63</accession>
<protein>
    <submittedName>
        <fullName evidence="2">Arginine-specific protease ArgI polyprotein</fullName>
        <ecNumber evidence="2">3.4.22.37</ecNumber>
    </submittedName>
</protein>
<dbReference type="EC" id="3.4.22.37" evidence="2"/>
<dbReference type="GO" id="GO:0006508">
    <property type="term" value="P:proteolysis"/>
    <property type="evidence" value="ECO:0007669"/>
    <property type="project" value="UniProtKB-KW"/>
</dbReference>
<feature type="signal peptide" evidence="1">
    <location>
        <begin position="1"/>
        <end position="32"/>
    </location>
</feature>
<evidence type="ECO:0000256" key="1">
    <source>
        <dbReference type="SAM" id="SignalP"/>
    </source>
</evidence>
<dbReference type="AlphaFoldDB" id="F9DK63"/>
<dbReference type="HOGENOM" id="CLU_081456_0_0_10"/>
<comment type="caution">
    <text evidence="2">The sequence shown here is derived from an EMBL/GenBank/DDBJ whole genome shotgun (WGS) entry which is preliminary data.</text>
</comment>
<name>F9DK63_9BACT</name>
<organism evidence="2 3">
    <name type="scientific">Prevotella pallens ATCC 700821</name>
    <dbReference type="NCBI Taxonomy" id="997353"/>
    <lineage>
        <taxon>Bacteria</taxon>
        <taxon>Pseudomonadati</taxon>
        <taxon>Bacteroidota</taxon>
        <taxon>Bacteroidia</taxon>
        <taxon>Bacteroidales</taxon>
        <taxon>Prevotellaceae</taxon>
        <taxon>Prevotella</taxon>
    </lineage>
</organism>
<keyword evidence="2" id="KW-0645">Protease</keyword>
<sequence length="298" mass="33077">MKTMRINLTKNMCFATVALIVALFVGPKTIQAQTAYGFQIGDTKVTSDNFNNLTSITGVSGNVKYDPESKTLTLENATIETNEEIPLVTNLPGMTIQLIGNNTLKSKQRMGMMNQLDGDITFIGDGKLTIKGGTDTDDLESLMGIGNWGHITISQCTMEVEAEVAGLYGGFWKFDRCNLKAKGNGLEGDDYYGSICWLWDEYPEFQGCKITEPQNNTWKKHKEKGYSYFSLYGDNQKPVTDWVTITPENTQGIETTLETNTKTAQQGVFSLDGRRLSNNINLLPKGIYIVNGKKIVKK</sequence>
<evidence type="ECO:0000313" key="2">
    <source>
        <dbReference type="EMBL" id="EGQ14811.1"/>
    </source>
</evidence>
<keyword evidence="2" id="KW-0378">Hydrolase</keyword>
<reference evidence="2 3" key="1">
    <citation type="submission" date="2011-04" db="EMBL/GenBank/DDBJ databases">
        <authorList>
            <person name="Muzny D."/>
            <person name="Qin X."/>
            <person name="Deng J."/>
            <person name="Jiang H."/>
            <person name="Liu Y."/>
            <person name="Qu J."/>
            <person name="Song X.-Z."/>
            <person name="Zhang L."/>
            <person name="Thornton R."/>
            <person name="Coyle M."/>
            <person name="Francisco L."/>
            <person name="Jackson L."/>
            <person name="Javaid M."/>
            <person name="Korchina V."/>
            <person name="Kovar C."/>
            <person name="Mata R."/>
            <person name="Mathew T."/>
            <person name="Ngo R."/>
            <person name="Nguyen L."/>
            <person name="Nguyen N."/>
            <person name="Okwuonu G."/>
            <person name="Ongeri F."/>
            <person name="Pham C."/>
            <person name="Simmons D."/>
            <person name="Wilczek-Boney K."/>
            <person name="Hale W."/>
            <person name="Jakkamsetti A."/>
            <person name="Pham P."/>
            <person name="Ruth R."/>
            <person name="San Lucas F."/>
            <person name="Warren J."/>
            <person name="Zhang J."/>
            <person name="Zhao Z."/>
            <person name="Zhou C."/>
            <person name="Zhu D."/>
            <person name="Lee S."/>
            <person name="Bess C."/>
            <person name="Blankenburg K."/>
            <person name="Forbes L."/>
            <person name="Fu Q."/>
            <person name="Gubbala S."/>
            <person name="Hirani K."/>
            <person name="Jayaseelan J.C."/>
            <person name="Lara F."/>
            <person name="Munidasa M."/>
            <person name="Palculict T."/>
            <person name="Patil S."/>
            <person name="Pu L.-L."/>
            <person name="Saada N."/>
            <person name="Tang L."/>
            <person name="Weissenberger G."/>
            <person name="Zhu Y."/>
            <person name="Hemphill L."/>
            <person name="Shang Y."/>
            <person name="Youmans B."/>
            <person name="Ayvaz T."/>
            <person name="Ross M."/>
            <person name="Santibanez J."/>
            <person name="Aqrawi P."/>
            <person name="Gross S."/>
            <person name="Joshi V."/>
            <person name="Fowler G."/>
            <person name="Nazareth L."/>
            <person name="Reid J."/>
            <person name="Worley K."/>
            <person name="Petrosino J."/>
            <person name="Highlander S."/>
            <person name="Gibbs R."/>
        </authorList>
    </citation>
    <scope>NUCLEOTIDE SEQUENCE [LARGE SCALE GENOMIC DNA]</scope>
    <source>
        <strain evidence="2 3">ATCC 700821</strain>
    </source>
</reference>
<dbReference type="EMBL" id="AFPY01000104">
    <property type="protein sequence ID" value="EGQ14811.1"/>
    <property type="molecule type" value="Genomic_DNA"/>
</dbReference>
<keyword evidence="1" id="KW-0732">Signal</keyword>